<sequence>MSLVNILPLASPISVLLRSVLQFFSSFWDKSSFELEDISGAQKSATFDPWPIALPGNLKVSKCRLMAPLPRLSFLYYGFLRNNLKLFRPGMAIPLFETILCRCAFDHPCIAKSRLSKAAAAY</sequence>
<protein>
    <submittedName>
        <fullName evidence="1">Uncharacterized protein</fullName>
    </submittedName>
</protein>
<evidence type="ECO:0000313" key="2">
    <source>
        <dbReference type="Proteomes" id="UP001054945"/>
    </source>
</evidence>
<proteinExistence type="predicted"/>
<gene>
    <name evidence="1" type="ORF">CEXT_594151</name>
</gene>
<evidence type="ECO:0000313" key="1">
    <source>
        <dbReference type="EMBL" id="GIY39382.1"/>
    </source>
</evidence>
<dbReference type="Proteomes" id="UP001054945">
    <property type="component" value="Unassembled WGS sequence"/>
</dbReference>
<dbReference type="EMBL" id="BPLR01010457">
    <property type="protein sequence ID" value="GIY39382.1"/>
    <property type="molecule type" value="Genomic_DNA"/>
</dbReference>
<reference evidence="1 2" key="1">
    <citation type="submission" date="2021-06" db="EMBL/GenBank/DDBJ databases">
        <title>Caerostris extrusa draft genome.</title>
        <authorList>
            <person name="Kono N."/>
            <person name="Arakawa K."/>
        </authorList>
    </citation>
    <scope>NUCLEOTIDE SEQUENCE [LARGE SCALE GENOMIC DNA]</scope>
</reference>
<comment type="caution">
    <text evidence="1">The sequence shown here is derived from an EMBL/GenBank/DDBJ whole genome shotgun (WGS) entry which is preliminary data.</text>
</comment>
<organism evidence="1 2">
    <name type="scientific">Caerostris extrusa</name>
    <name type="common">Bark spider</name>
    <name type="synonym">Caerostris bankana</name>
    <dbReference type="NCBI Taxonomy" id="172846"/>
    <lineage>
        <taxon>Eukaryota</taxon>
        <taxon>Metazoa</taxon>
        <taxon>Ecdysozoa</taxon>
        <taxon>Arthropoda</taxon>
        <taxon>Chelicerata</taxon>
        <taxon>Arachnida</taxon>
        <taxon>Araneae</taxon>
        <taxon>Araneomorphae</taxon>
        <taxon>Entelegynae</taxon>
        <taxon>Araneoidea</taxon>
        <taxon>Araneidae</taxon>
        <taxon>Caerostris</taxon>
    </lineage>
</organism>
<name>A0AAV4T1C1_CAEEX</name>
<keyword evidence="2" id="KW-1185">Reference proteome</keyword>
<accession>A0AAV4T1C1</accession>
<dbReference type="AlphaFoldDB" id="A0AAV4T1C1"/>